<keyword evidence="3" id="KW-1185">Reference proteome</keyword>
<evidence type="ECO:0000313" key="2">
    <source>
        <dbReference type="EMBL" id="KAK7675914.1"/>
    </source>
</evidence>
<reference evidence="2 3" key="1">
    <citation type="submission" date="2022-09" db="EMBL/GenBank/DDBJ databases">
        <authorList>
            <person name="Palmer J.M."/>
        </authorList>
    </citation>
    <scope>NUCLEOTIDE SEQUENCE [LARGE SCALE GENOMIC DNA]</scope>
    <source>
        <strain evidence="2 3">DSM 7382</strain>
    </source>
</reference>
<dbReference type="Proteomes" id="UP001385951">
    <property type="component" value="Unassembled WGS sequence"/>
</dbReference>
<evidence type="ECO:0000256" key="1">
    <source>
        <dbReference type="SAM" id="MobiDB-lite"/>
    </source>
</evidence>
<proteinExistence type="predicted"/>
<feature type="compositionally biased region" description="Basic and acidic residues" evidence="1">
    <location>
        <begin position="1"/>
        <end position="11"/>
    </location>
</feature>
<comment type="caution">
    <text evidence="2">The sequence shown here is derived from an EMBL/GenBank/DDBJ whole genome shotgun (WGS) entry which is preliminary data.</text>
</comment>
<protein>
    <submittedName>
        <fullName evidence="2">Uncharacterized protein</fullName>
    </submittedName>
</protein>
<evidence type="ECO:0000313" key="3">
    <source>
        <dbReference type="Proteomes" id="UP001385951"/>
    </source>
</evidence>
<feature type="compositionally biased region" description="Low complexity" evidence="1">
    <location>
        <begin position="142"/>
        <end position="151"/>
    </location>
</feature>
<feature type="region of interest" description="Disordered" evidence="1">
    <location>
        <begin position="142"/>
        <end position="188"/>
    </location>
</feature>
<dbReference type="AlphaFoldDB" id="A0AAW0FAC0"/>
<feature type="compositionally biased region" description="Polar residues" evidence="1">
    <location>
        <begin position="97"/>
        <end position="110"/>
    </location>
</feature>
<organism evidence="2 3">
    <name type="scientific">Cerrena zonata</name>
    <dbReference type="NCBI Taxonomy" id="2478898"/>
    <lineage>
        <taxon>Eukaryota</taxon>
        <taxon>Fungi</taxon>
        <taxon>Dikarya</taxon>
        <taxon>Basidiomycota</taxon>
        <taxon>Agaricomycotina</taxon>
        <taxon>Agaricomycetes</taxon>
        <taxon>Polyporales</taxon>
        <taxon>Cerrenaceae</taxon>
        <taxon>Cerrena</taxon>
    </lineage>
</organism>
<gene>
    <name evidence="2" type="ORF">QCA50_021147</name>
</gene>
<feature type="compositionally biased region" description="Polar residues" evidence="1">
    <location>
        <begin position="59"/>
        <end position="77"/>
    </location>
</feature>
<sequence>MTRSTVRHDPPEVADAAEVSPSKKARRTTKTSDGGRVQTAAAPIQTDSVQTPPEPEVASTPTADDTSVLPSSNSTSEPAVESAASVPHISRDPTTPPASSMTVPPTTSLPISPPVMHPPETAAIDDVPAVTTPVVVNAPAPVALSAPSTPSRSTIRADNVPPTAVDASPGAGSAPSSTTSSPARTNVSMNKVAIRRPASLLPTRPIEPMTLETRSYLDAQDVERFNGLRQFCEPASATYAVGVLPEQLSWGAPARGHDDRRTYITQGQTKVKVCIVGELLKLEEIGGGVYGSRAVLTILPLIESDALRLDELLATFATSSAMAATNIWERGAWMSQLIPKKAGTMDAIYDARVDFGLKTQMPSLVAGNLSRNDIILAEAYITRYQHADDVTRVQRYRDNWTSIAYRCSLELVSISLLKTVDVPL</sequence>
<dbReference type="EMBL" id="JASBNA010000158">
    <property type="protein sequence ID" value="KAK7675914.1"/>
    <property type="molecule type" value="Genomic_DNA"/>
</dbReference>
<name>A0AAW0FAC0_9APHY</name>
<accession>A0AAW0FAC0</accession>
<feature type="region of interest" description="Disordered" evidence="1">
    <location>
        <begin position="1"/>
        <end position="121"/>
    </location>
</feature>
<feature type="compositionally biased region" description="Low complexity" evidence="1">
    <location>
        <begin position="167"/>
        <end position="183"/>
    </location>
</feature>